<proteinExistence type="inferred from homology"/>
<evidence type="ECO:0000256" key="4">
    <source>
        <dbReference type="ARBA" id="ARBA00011738"/>
    </source>
</evidence>
<keyword evidence="6 15" id="KW-0698">rRNA processing</keyword>
<dbReference type="GO" id="GO:0006364">
    <property type="term" value="P:rRNA processing"/>
    <property type="evidence" value="ECO:0007669"/>
    <property type="project" value="UniProtKB-UniRule"/>
</dbReference>
<dbReference type="AlphaFoldDB" id="A0A4R6RM96"/>
<dbReference type="SMART" id="SM00358">
    <property type="entry name" value="DSRM"/>
    <property type="match status" value="1"/>
</dbReference>
<dbReference type="GO" id="GO:0004525">
    <property type="term" value="F:ribonuclease III activity"/>
    <property type="evidence" value="ECO:0007669"/>
    <property type="project" value="UniProtKB-UniRule"/>
</dbReference>
<dbReference type="InterPro" id="IPR014720">
    <property type="entry name" value="dsRBD_dom"/>
</dbReference>
<feature type="binding site" evidence="15">
    <location>
        <position position="125"/>
    </location>
    <ligand>
        <name>Mg(2+)</name>
        <dbReference type="ChEBI" id="CHEBI:18420"/>
    </ligand>
</feature>
<feature type="domain" description="RNase III" evidence="18">
    <location>
        <begin position="11"/>
        <end position="139"/>
    </location>
</feature>
<evidence type="ECO:0000256" key="15">
    <source>
        <dbReference type="HAMAP-Rule" id="MF_00104"/>
    </source>
</evidence>
<evidence type="ECO:0000313" key="19">
    <source>
        <dbReference type="EMBL" id="TDP86886.1"/>
    </source>
</evidence>
<evidence type="ECO:0000256" key="8">
    <source>
        <dbReference type="ARBA" id="ARBA00022694"/>
    </source>
</evidence>
<keyword evidence="9 15" id="KW-0540">Nuclease</keyword>
<dbReference type="GO" id="GO:0005737">
    <property type="term" value="C:cytoplasm"/>
    <property type="evidence" value="ECO:0007669"/>
    <property type="project" value="UniProtKB-SubCell"/>
</dbReference>
<dbReference type="GO" id="GO:0019843">
    <property type="term" value="F:rRNA binding"/>
    <property type="evidence" value="ECO:0007669"/>
    <property type="project" value="UniProtKB-KW"/>
</dbReference>
<evidence type="ECO:0000256" key="2">
    <source>
        <dbReference type="ARBA" id="ARBA00004496"/>
    </source>
</evidence>
<comment type="cofactor">
    <cofactor evidence="15">
        <name>Mg(2+)</name>
        <dbReference type="ChEBI" id="CHEBI:18420"/>
    </cofactor>
</comment>
<evidence type="ECO:0000256" key="3">
    <source>
        <dbReference type="ARBA" id="ARBA00010183"/>
    </source>
</evidence>
<keyword evidence="7 15" id="KW-0507">mRNA processing</keyword>
<comment type="function">
    <text evidence="15">Digests double-stranded RNA. Involved in the processing of primary rRNA transcript to yield the immediate precursors to the large and small rRNAs (23S and 16S). Processes some mRNAs, and tRNAs when they are encoded in the rRNA operon. Processes pre-crRNA and tracrRNA of type II CRISPR loci if present in the organism.</text>
</comment>
<dbReference type="PROSITE" id="PS50137">
    <property type="entry name" value="DS_RBD"/>
    <property type="match status" value="1"/>
</dbReference>
<keyword evidence="11 15" id="KW-0255">Endonuclease</keyword>
<dbReference type="GO" id="GO:0008033">
    <property type="term" value="P:tRNA processing"/>
    <property type="evidence" value="ECO:0007669"/>
    <property type="project" value="UniProtKB-KW"/>
</dbReference>
<dbReference type="SMART" id="SM00535">
    <property type="entry name" value="RIBOc"/>
    <property type="match status" value="1"/>
</dbReference>
<feature type="binding site" evidence="15">
    <location>
        <position position="128"/>
    </location>
    <ligand>
        <name>Mg(2+)</name>
        <dbReference type="ChEBI" id="CHEBI:18420"/>
    </ligand>
</feature>
<dbReference type="InterPro" id="IPR011907">
    <property type="entry name" value="RNase_III"/>
</dbReference>
<dbReference type="InterPro" id="IPR036389">
    <property type="entry name" value="RNase_III_sf"/>
</dbReference>
<feature type="active site" evidence="15">
    <location>
        <position position="128"/>
    </location>
</feature>
<comment type="subunit">
    <text evidence="4 15">Homodimer.</text>
</comment>
<reference evidence="19 20" key="1">
    <citation type="submission" date="2019-03" db="EMBL/GenBank/DDBJ databases">
        <title>Genomic Encyclopedia of Type Strains, Phase IV (KMG-IV): sequencing the most valuable type-strain genomes for metagenomic binning, comparative biology and taxonomic classification.</title>
        <authorList>
            <person name="Goeker M."/>
        </authorList>
    </citation>
    <scope>NUCLEOTIDE SEQUENCE [LARGE SCALE GENOMIC DNA]</scope>
    <source>
        <strain evidence="19 20">DSM 102969</strain>
    </source>
</reference>
<keyword evidence="5 15" id="KW-0963">Cytoplasm</keyword>
<dbReference type="Gene3D" id="3.30.160.20">
    <property type="match status" value="1"/>
</dbReference>
<dbReference type="OrthoDB" id="9805026at2"/>
<feature type="active site" evidence="15">
    <location>
        <position position="56"/>
    </location>
</feature>
<evidence type="ECO:0000259" key="18">
    <source>
        <dbReference type="PROSITE" id="PS50142"/>
    </source>
</evidence>
<evidence type="ECO:0000256" key="11">
    <source>
        <dbReference type="ARBA" id="ARBA00022759"/>
    </source>
</evidence>
<feature type="domain" description="DRBM" evidence="17">
    <location>
        <begin position="164"/>
        <end position="228"/>
    </location>
</feature>
<dbReference type="Pfam" id="PF00035">
    <property type="entry name" value="dsrm"/>
    <property type="match status" value="1"/>
</dbReference>
<dbReference type="Pfam" id="PF14622">
    <property type="entry name" value="Ribonucleas_3_3"/>
    <property type="match status" value="1"/>
</dbReference>
<dbReference type="GO" id="GO:0006397">
    <property type="term" value="P:mRNA processing"/>
    <property type="evidence" value="ECO:0007669"/>
    <property type="project" value="UniProtKB-UniRule"/>
</dbReference>
<dbReference type="GO" id="GO:0042802">
    <property type="term" value="F:identical protein binding"/>
    <property type="evidence" value="ECO:0007669"/>
    <property type="project" value="UniProtKB-ARBA"/>
</dbReference>
<dbReference type="PROSITE" id="PS50142">
    <property type="entry name" value="RNASE_3_2"/>
    <property type="match status" value="1"/>
</dbReference>
<comment type="similarity">
    <text evidence="3">Belongs to the ribonuclease III family.</text>
</comment>
<keyword evidence="12 15" id="KW-0378">Hydrolase</keyword>
<dbReference type="PANTHER" id="PTHR11207">
    <property type="entry name" value="RIBONUCLEASE III"/>
    <property type="match status" value="1"/>
</dbReference>
<comment type="caution">
    <text evidence="19">The sequence shown here is derived from an EMBL/GenBank/DDBJ whole genome shotgun (WGS) entry which is preliminary data.</text>
</comment>
<feature type="binding site" evidence="15">
    <location>
        <position position="52"/>
    </location>
    <ligand>
        <name>Mg(2+)</name>
        <dbReference type="ChEBI" id="CHEBI:18420"/>
    </ligand>
</feature>
<keyword evidence="15" id="KW-0699">rRNA-binding</keyword>
<dbReference type="GO" id="GO:0010468">
    <property type="term" value="P:regulation of gene expression"/>
    <property type="evidence" value="ECO:0007669"/>
    <property type="project" value="TreeGrafter"/>
</dbReference>
<keyword evidence="20" id="KW-1185">Reference proteome</keyword>
<dbReference type="PANTHER" id="PTHR11207:SF0">
    <property type="entry name" value="RIBONUCLEASE 3"/>
    <property type="match status" value="1"/>
</dbReference>
<evidence type="ECO:0000256" key="10">
    <source>
        <dbReference type="ARBA" id="ARBA00022723"/>
    </source>
</evidence>
<evidence type="ECO:0000259" key="17">
    <source>
        <dbReference type="PROSITE" id="PS50137"/>
    </source>
</evidence>
<dbReference type="CDD" id="cd10845">
    <property type="entry name" value="DSRM_RNAse_III_family"/>
    <property type="match status" value="1"/>
</dbReference>
<evidence type="ECO:0000256" key="16">
    <source>
        <dbReference type="SAM" id="MobiDB-lite"/>
    </source>
</evidence>
<evidence type="ECO:0000256" key="9">
    <source>
        <dbReference type="ARBA" id="ARBA00022722"/>
    </source>
</evidence>
<dbReference type="EC" id="3.1.26.3" evidence="15"/>
<dbReference type="SUPFAM" id="SSF69065">
    <property type="entry name" value="RNase III domain-like"/>
    <property type="match status" value="1"/>
</dbReference>
<accession>A0A4R6RM96</accession>
<protein>
    <recommendedName>
        <fullName evidence="15">Ribonuclease 3</fullName>
        <ecNumber evidence="15">3.1.26.3</ecNumber>
    </recommendedName>
    <alternativeName>
        <fullName evidence="15">Ribonuclease III</fullName>
        <shortName evidence="15">RNase III</shortName>
    </alternativeName>
</protein>
<dbReference type="FunFam" id="1.10.1520.10:FF:000001">
    <property type="entry name" value="Ribonuclease 3"/>
    <property type="match status" value="1"/>
</dbReference>
<dbReference type="GO" id="GO:0046872">
    <property type="term" value="F:metal ion binding"/>
    <property type="evidence" value="ECO:0007669"/>
    <property type="project" value="UniProtKB-KW"/>
</dbReference>
<evidence type="ECO:0000256" key="13">
    <source>
        <dbReference type="ARBA" id="ARBA00022842"/>
    </source>
</evidence>
<dbReference type="RefSeq" id="WP_126536415.1">
    <property type="nucleotide sequence ID" value="NZ_BSPM01000008.1"/>
</dbReference>
<organism evidence="19 20">
    <name type="scientific">Oharaeibacter diazotrophicus</name>
    <dbReference type="NCBI Taxonomy" id="1920512"/>
    <lineage>
        <taxon>Bacteria</taxon>
        <taxon>Pseudomonadati</taxon>
        <taxon>Pseudomonadota</taxon>
        <taxon>Alphaproteobacteria</taxon>
        <taxon>Hyphomicrobiales</taxon>
        <taxon>Pleomorphomonadaceae</taxon>
        <taxon>Oharaeibacter</taxon>
    </lineage>
</organism>
<keyword evidence="13 15" id="KW-0460">Magnesium</keyword>
<evidence type="ECO:0000256" key="5">
    <source>
        <dbReference type="ARBA" id="ARBA00022490"/>
    </source>
</evidence>
<dbReference type="SUPFAM" id="SSF54768">
    <property type="entry name" value="dsRNA-binding domain-like"/>
    <property type="match status" value="1"/>
</dbReference>
<keyword evidence="14 15" id="KW-0694">RNA-binding</keyword>
<keyword evidence="8 15" id="KW-0819">tRNA processing</keyword>
<dbReference type="InterPro" id="IPR000999">
    <property type="entry name" value="RNase_III_dom"/>
</dbReference>
<evidence type="ECO:0000313" key="20">
    <source>
        <dbReference type="Proteomes" id="UP000294547"/>
    </source>
</evidence>
<dbReference type="HAMAP" id="MF_00104">
    <property type="entry name" value="RNase_III"/>
    <property type="match status" value="1"/>
</dbReference>
<dbReference type="Gene3D" id="1.10.1520.10">
    <property type="entry name" value="Ribonuclease III domain"/>
    <property type="match status" value="1"/>
</dbReference>
<evidence type="ECO:0000256" key="12">
    <source>
        <dbReference type="ARBA" id="ARBA00022801"/>
    </source>
</evidence>
<sequence>MAKVVQTIRPLDAVAERLGHVFANRESLSRALTHRSAVPGDRAAHESYQRHEFLGDRVLALVVADMLYKAHPRADEGDLARRLNQLVRRETCAEVAAELGLGEAIRLGTGERQSGGRQKEAILGDVAEAVIAAIYLDGGFEAARAFVERHWRPRMEGLSGPLRDAKTMLQEWAQGRGLPTPVYEAIDRSGPDHAPEFTVRVTVGSGPAGEGRGKSKRDAEQAAAQGVLVREGLWSS</sequence>
<evidence type="ECO:0000256" key="1">
    <source>
        <dbReference type="ARBA" id="ARBA00000109"/>
    </source>
</evidence>
<dbReference type="GO" id="GO:0003725">
    <property type="term" value="F:double-stranded RNA binding"/>
    <property type="evidence" value="ECO:0007669"/>
    <property type="project" value="TreeGrafter"/>
</dbReference>
<evidence type="ECO:0000256" key="14">
    <source>
        <dbReference type="ARBA" id="ARBA00022884"/>
    </source>
</evidence>
<feature type="compositionally biased region" description="Basic and acidic residues" evidence="16">
    <location>
        <begin position="211"/>
        <end position="220"/>
    </location>
</feature>
<name>A0A4R6RM96_9HYPH</name>
<dbReference type="EMBL" id="SNXY01000006">
    <property type="protein sequence ID" value="TDP86886.1"/>
    <property type="molecule type" value="Genomic_DNA"/>
</dbReference>
<dbReference type="FunFam" id="3.30.160.20:FF:000003">
    <property type="entry name" value="Ribonuclease 3"/>
    <property type="match status" value="1"/>
</dbReference>
<dbReference type="Proteomes" id="UP000294547">
    <property type="component" value="Unassembled WGS sequence"/>
</dbReference>
<feature type="region of interest" description="Disordered" evidence="16">
    <location>
        <begin position="202"/>
        <end position="222"/>
    </location>
</feature>
<comment type="catalytic activity">
    <reaction evidence="1 15">
        <text>Endonucleolytic cleavage to 5'-phosphomonoester.</text>
        <dbReference type="EC" id="3.1.26.3"/>
    </reaction>
</comment>
<dbReference type="NCBIfam" id="TIGR02191">
    <property type="entry name" value="RNaseIII"/>
    <property type="match status" value="1"/>
</dbReference>
<evidence type="ECO:0000256" key="7">
    <source>
        <dbReference type="ARBA" id="ARBA00022664"/>
    </source>
</evidence>
<evidence type="ECO:0000256" key="6">
    <source>
        <dbReference type="ARBA" id="ARBA00022552"/>
    </source>
</evidence>
<comment type="subcellular location">
    <subcellularLocation>
        <location evidence="2 15">Cytoplasm</location>
    </subcellularLocation>
</comment>
<keyword evidence="10 15" id="KW-0479">Metal-binding</keyword>
<dbReference type="CDD" id="cd00593">
    <property type="entry name" value="RIBOc"/>
    <property type="match status" value="1"/>
</dbReference>
<gene>
    <name evidence="15" type="primary">rnc</name>
    <name evidence="19" type="ORF">EDD54_0770</name>
</gene>